<evidence type="ECO:0000313" key="2">
    <source>
        <dbReference type="Proteomes" id="UP001055247"/>
    </source>
</evidence>
<keyword evidence="2" id="KW-1185">Reference proteome</keyword>
<dbReference type="Proteomes" id="UP001055247">
    <property type="component" value="Unassembled WGS sequence"/>
</dbReference>
<dbReference type="RefSeq" id="WP_066923911.1">
    <property type="nucleotide sequence ID" value="NZ_BPQO01000018.1"/>
</dbReference>
<dbReference type="Pfam" id="PF10116">
    <property type="entry name" value="Host_attach"/>
    <property type="match status" value="1"/>
</dbReference>
<proteinExistence type="predicted"/>
<protein>
    <recommendedName>
        <fullName evidence="3">Host attachment protein</fullName>
    </recommendedName>
</protein>
<accession>A0AAV4ZQH4</accession>
<gene>
    <name evidence="1" type="ORF">BHAOGJBA_3938</name>
</gene>
<dbReference type="EMBL" id="BPQO01000018">
    <property type="protein sequence ID" value="GJD90399.1"/>
    <property type="molecule type" value="Genomic_DNA"/>
</dbReference>
<organism evidence="1 2">
    <name type="scientific">Methylobacterium hispanicum</name>
    <dbReference type="NCBI Taxonomy" id="270350"/>
    <lineage>
        <taxon>Bacteria</taxon>
        <taxon>Pseudomonadati</taxon>
        <taxon>Pseudomonadota</taxon>
        <taxon>Alphaproteobacteria</taxon>
        <taxon>Hyphomicrobiales</taxon>
        <taxon>Methylobacteriaceae</taxon>
        <taxon>Methylobacterium</taxon>
    </lineage>
</organism>
<reference evidence="1" key="2">
    <citation type="submission" date="2021-08" db="EMBL/GenBank/DDBJ databases">
        <authorList>
            <person name="Tani A."/>
            <person name="Ola A."/>
            <person name="Ogura Y."/>
            <person name="Katsura K."/>
            <person name="Hayashi T."/>
        </authorList>
    </citation>
    <scope>NUCLEOTIDE SEQUENCE</scope>
    <source>
        <strain evidence="1">DSM 16372</strain>
    </source>
</reference>
<sequence>MNDRPNLTIPHEGYVVVCDGRKALVLRNAGHPLRPDLQVQRVLEAPPNPPTHLQGTDRPPRVRLGDRRSAIAQTDWHALAERQFADAVAQALGAIDPLAALVVVAPPRALAELRQALPERLRQVIVAEIDKDLTKHPVDEIRRHLHAV</sequence>
<evidence type="ECO:0008006" key="3">
    <source>
        <dbReference type="Google" id="ProtNLM"/>
    </source>
</evidence>
<dbReference type="InterPro" id="IPR019291">
    <property type="entry name" value="Host_attachment_protein"/>
</dbReference>
<dbReference type="AlphaFoldDB" id="A0AAV4ZQH4"/>
<reference evidence="1" key="1">
    <citation type="journal article" date="2016" name="Front. Microbiol.">
        <title>Genome Sequence of the Piezophilic, Mesophilic Sulfate-Reducing Bacterium Desulfovibrio indicus J2T.</title>
        <authorList>
            <person name="Cao J."/>
            <person name="Maignien L."/>
            <person name="Shao Z."/>
            <person name="Alain K."/>
            <person name="Jebbar M."/>
        </authorList>
    </citation>
    <scope>NUCLEOTIDE SEQUENCE</scope>
    <source>
        <strain evidence="1">DSM 16372</strain>
    </source>
</reference>
<evidence type="ECO:0000313" key="1">
    <source>
        <dbReference type="EMBL" id="GJD90399.1"/>
    </source>
</evidence>
<comment type="caution">
    <text evidence="1">The sequence shown here is derived from an EMBL/GenBank/DDBJ whole genome shotgun (WGS) entry which is preliminary data.</text>
</comment>
<name>A0AAV4ZQH4_9HYPH</name>